<dbReference type="EMBL" id="JAHLJV010000068">
    <property type="protein sequence ID" value="KAK1579304.1"/>
    <property type="molecule type" value="Genomic_DNA"/>
</dbReference>
<keyword evidence="1" id="KW-0472">Membrane</keyword>
<feature type="signal peptide" evidence="2">
    <location>
        <begin position="1"/>
        <end position="19"/>
    </location>
</feature>
<keyword evidence="4" id="KW-1185">Reference proteome</keyword>
<dbReference type="RefSeq" id="XP_060410439.1">
    <property type="nucleotide sequence ID" value="XM_060555484.1"/>
</dbReference>
<evidence type="ECO:0000256" key="2">
    <source>
        <dbReference type="SAM" id="SignalP"/>
    </source>
</evidence>
<protein>
    <submittedName>
        <fullName evidence="3">Uncharacterized protein</fullName>
    </submittedName>
</protein>
<dbReference type="GeneID" id="85439724"/>
<evidence type="ECO:0000256" key="1">
    <source>
        <dbReference type="SAM" id="Phobius"/>
    </source>
</evidence>
<name>A0AAD8PR99_9PEZI</name>
<keyword evidence="1" id="KW-0812">Transmembrane</keyword>
<gene>
    <name evidence="3" type="ORF">LY79DRAFT_522888</name>
</gene>
<comment type="caution">
    <text evidence="3">The sequence shown here is derived from an EMBL/GenBank/DDBJ whole genome shotgun (WGS) entry which is preliminary data.</text>
</comment>
<evidence type="ECO:0000313" key="4">
    <source>
        <dbReference type="Proteomes" id="UP001230504"/>
    </source>
</evidence>
<accession>A0AAD8PR99</accession>
<organism evidence="3 4">
    <name type="scientific">Colletotrichum navitas</name>
    <dbReference type="NCBI Taxonomy" id="681940"/>
    <lineage>
        <taxon>Eukaryota</taxon>
        <taxon>Fungi</taxon>
        <taxon>Dikarya</taxon>
        <taxon>Ascomycota</taxon>
        <taxon>Pezizomycotina</taxon>
        <taxon>Sordariomycetes</taxon>
        <taxon>Hypocreomycetidae</taxon>
        <taxon>Glomerellales</taxon>
        <taxon>Glomerellaceae</taxon>
        <taxon>Colletotrichum</taxon>
        <taxon>Colletotrichum graminicola species complex</taxon>
    </lineage>
</organism>
<feature type="transmembrane region" description="Helical" evidence="1">
    <location>
        <begin position="58"/>
        <end position="80"/>
    </location>
</feature>
<dbReference type="AlphaFoldDB" id="A0AAD8PR99"/>
<proteinExistence type="predicted"/>
<keyword evidence="1" id="KW-1133">Transmembrane helix</keyword>
<dbReference type="Proteomes" id="UP001230504">
    <property type="component" value="Unassembled WGS sequence"/>
</dbReference>
<sequence length="92" mass="9823">MHSLAYSLVALGLAGGVAGDGWDDLTNDLATDLMPIMSLFGKEATKQYLSESLHWIDYFIFAMAPIGILTALVSAIRVCGSSSLKAFIGRAR</sequence>
<evidence type="ECO:0000313" key="3">
    <source>
        <dbReference type="EMBL" id="KAK1579304.1"/>
    </source>
</evidence>
<reference evidence="3" key="1">
    <citation type="submission" date="2021-06" db="EMBL/GenBank/DDBJ databases">
        <title>Comparative genomics, transcriptomics and evolutionary studies reveal genomic signatures of adaptation to plant cell wall in hemibiotrophic fungi.</title>
        <authorList>
            <consortium name="DOE Joint Genome Institute"/>
            <person name="Baroncelli R."/>
            <person name="Diaz J.F."/>
            <person name="Benocci T."/>
            <person name="Peng M."/>
            <person name="Battaglia E."/>
            <person name="Haridas S."/>
            <person name="Andreopoulos W."/>
            <person name="Labutti K."/>
            <person name="Pangilinan J."/>
            <person name="Floch G.L."/>
            <person name="Makela M.R."/>
            <person name="Henrissat B."/>
            <person name="Grigoriev I.V."/>
            <person name="Crouch J.A."/>
            <person name="De Vries R.P."/>
            <person name="Sukno S.A."/>
            <person name="Thon M.R."/>
        </authorList>
    </citation>
    <scope>NUCLEOTIDE SEQUENCE</scope>
    <source>
        <strain evidence="3">CBS 125086</strain>
    </source>
</reference>
<keyword evidence="2" id="KW-0732">Signal</keyword>
<feature type="chain" id="PRO_5042035346" evidence="2">
    <location>
        <begin position="20"/>
        <end position="92"/>
    </location>
</feature>